<name>A0A146GDC7_TERSA</name>
<dbReference type="SUPFAM" id="SSF81464">
    <property type="entry name" value="Cytochrome c oxidase subunit II-like, transmembrane region"/>
    <property type="match status" value="1"/>
</dbReference>
<evidence type="ECO:0000256" key="15">
    <source>
        <dbReference type="PROSITE-ProRule" id="PRU00433"/>
    </source>
</evidence>
<dbReference type="Gene3D" id="2.60.40.420">
    <property type="entry name" value="Cupredoxins - blue copper proteins"/>
    <property type="match status" value="1"/>
</dbReference>
<keyword evidence="13 18" id="KW-0472">Membrane</keyword>
<dbReference type="PROSITE" id="PS00078">
    <property type="entry name" value="COX2"/>
    <property type="match status" value="1"/>
</dbReference>
<dbReference type="SUPFAM" id="SSF49503">
    <property type="entry name" value="Cupredoxins"/>
    <property type="match status" value="1"/>
</dbReference>
<dbReference type="Pfam" id="PF00116">
    <property type="entry name" value="COX2"/>
    <property type="match status" value="1"/>
</dbReference>
<keyword evidence="9 16" id="KW-0249">Electron transport</keyword>
<evidence type="ECO:0000256" key="6">
    <source>
        <dbReference type="ARBA" id="ARBA00022692"/>
    </source>
</evidence>
<dbReference type="InterPro" id="IPR002429">
    <property type="entry name" value="CcO_II-like_C"/>
</dbReference>
<proteinExistence type="inferred from homology"/>
<keyword evidence="4 15" id="KW-0349">Heme</keyword>
<dbReference type="PRINTS" id="PR01166">
    <property type="entry name" value="CYCOXIDASEII"/>
</dbReference>
<feature type="domain" description="Cytochrome oxidase subunit II copper A binding" evidence="19">
    <location>
        <begin position="118"/>
        <end position="237"/>
    </location>
</feature>
<dbReference type="InParanoid" id="A0A146GDC7"/>
<evidence type="ECO:0000259" key="21">
    <source>
        <dbReference type="PROSITE" id="PS51007"/>
    </source>
</evidence>
<evidence type="ECO:0000256" key="4">
    <source>
        <dbReference type="ARBA" id="ARBA00022617"/>
    </source>
</evidence>
<organism evidence="22 23">
    <name type="scientific">Terrimicrobium sacchariphilum</name>
    <dbReference type="NCBI Taxonomy" id="690879"/>
    <lineage>
        <taxon>Bacteria</taxon>
        <taxon>Pseudomonadati</taxon>
        <taxon>Verrucomicrobiota</taxon>
        <taxon>Terrimicrobiia</taxon>
        <taxon>Terrimicrobiales</taxon>
        <taxon>Terrimicrobiaceae</taxon>
        <taxon>Terrimicrobium</taxon>
    </lineage>
</organism>
<evidence type="ECO:0000256" key="11">
    <source>
        <dbReference type="ARBA" id="ARBA00023004"/>
    </source>
</evidence>
<evidence type="ECO:0000256" key="1">
    <source>
        <dbReference type="ARBA" id="ARBA00004141"/>
    </source>
</evidence>
<protein>
    <recommendedName>
        <fullName evidence="17">Cytochrome c oxidase subunit 2</fullName>
        <ecNumber evidence="17">7.1.1.9</ecNumber>
    </recommendedName>
</protein>
<dbReference type="InterPro" id="IPR008972">
    <property type="entry name" value="Cupredoxin"/>
</dbReference>
<dbReference type="CDD" id="cd04213">
    <property type="entry name" value="CuRO_CcO_Caa3_II"/>
    <property type="match status" value="1"/>
</dbReference>
<evidence type="ECO:0000256" key="5">
    <source>
        <dbReference type="ARBA" id="ARBA00022660"/>
    </source>
</evidence>
<dbReference type="GO" id="GO:0042773">
    <property type="term" value="P:ATP synthesis coupled electron transport"/>
    <property type="evidence" value="ECO:0007669"/>
    <property type="project" value="TreeGrafter"/>
</dbReference>
<gene>
    <name evidence="22" type="ORF">TSACC_22931</name>
</gene>
<evidence type="ECO:0000256" key="2">
    <source>
        <dbReference type="ARBA" id="ARBA00007866"/>
    </source>
</evidence>
<keyword evidence="8" id="KW-1278">Translocase</keyword>
<evidence type="ECO:0000259" key="20">
    <source>
        <dbReference type="PROSITE" id="PS50999"/>
    </source>
</evidence>
<dbReference type="NCBIfam" id="TIGR02866">
    <property type="entry name" value="CoxB"/>
    <property type="match status" value="1"/>
</dbReference>
<keyword evidence="3 16" id="KW-0813">Transport</keyword>
<evidence type="ECO:0000313" key="22">
    <source>
        <dbReference type="EMBL" id="GAT34506.1"/>
    </source>
</evidence>
<evidence type="ECO:0000256" key="3">
    <source>
        <dbReference type="ARBA" id="ARBA00022448"/>
    </source>
</evidence>
<dbReference type="AlphaFoldDB" id="A0A146GDC7"/>
<comment type="cofactor">
    <cofactor evidence="17">
        <name>Cu cation</name>
        <dbReference type="ChEBI" id="CHEBI:23378"/>
    </cofactor>
    <text evidence="17">Binds a copper A center.</text>
</comment>
<dbReference type="InterPro" id="IPR009056">
    <property type="entry name" value="Cyt_c-like_dom"/>
</dbReference>
<comment type="function">
    <text evidence="14 17">Subunits I and II form the functional core of the enzyme complex. Electrons originating in cytochrome c are transferred via heme a and Cu(A) to the binuclear center formed by heme a3 and Cu(B).</text>
</comment>
<keyword evidence="5 16" id="KW-0679">Respiratory chain</keyword>
<dbReference type="InterPro" id="IPR045187">
    <property type="entry name" value="CcO_II"/>
</dbReference>
<comment type="caution">
    <text evidence="22">The sequence shown here is derived from an EMBL/GenBank/DDBJ whole genome shotgun (WGS) entry which is preliminary data.</text>
</comment>
<dbReference type="Pfam" id="PF02790">
    <property type="entry name" value="COX2_TM"/>
    <property type="match status" value="1"/>
</dbReference>
<dbReference type="STRING" id="690879.TSACC_22931"/>
<dbReference type="InterPro" id="IPR001505">
    <property type="entry name" value="Copper_CuA"/>
</dbReference>
<dbReference type="GO" id="GO:0016491">
    <property type="term" value="F:oxidoreductase activity"/>
    <property type="evidence" value="ECO:0007669"/>
    <property type="project" value="InterPro"/>
</dbReference>
<dbReference type="SUPFAM" id="SSF46626">
    <property type="entry name" value="Cytochrome c"/>
    <property type="match status" value="1"/>
</dbReference>
<dbReference type="Gene3D" id="1.10.287.90">
    <property type="match status" value="1"/>
</dbReference>
<dbReference type="GO" id="GO:0005507">
    <property type="term" value="F:copper ion binding"/>
    <property type="evidence" value="ECO:0007669"/>
    <property type="project" value="InterPro"/>
</dbReference>
<dbReference type="Pfam" id="PF00034">
    <property type="entry name" value="Cytochrom_C"/>
    <property type="match status" value="1"/>
</dbReference>
<dbReference type="EMBL" id="BDCO01000002">
    <property type="protein sequence ID" value="GAT34506.1"/>
    <property type="molecule type" value="Genomic_DNA"/>
</dbReference>
<feature type="transmembrane region" description="Helical" evidence="18">
    <location>
        <begin position="41"/>
        <end position="63"/>
    </location>
</feature>
<evidence type="ECO:0000313" key="23">
    <source>
        <dbReference type="Proteomes" id="UP000076023"/>
    </source>
</evidence>
<dbReference type="GO" id="GO:0020037">
    <property type="term" value="F:heme binding"/>
    <property type="evidence" value="ECO:0007669"/>
    <property type="project" value="InterPro"/>
</dbReference>
<evidence type="ECO:0000256" key="14">
    <source>
        <dbReference type="ARBA" id="ARBA00024688"/>
    </source>
</evidence>
<accession>A0A146GDC7</accession>
<evidence type="ECO:0000256" key="17">
    <source>
        <dbReference type="RuleBase" id="RU004024"/>
    </source>
</evidence>
<keyword evidence="11 15" id="KW-0408">Iron</keyword>
<dbReference type="PANTHER" id="PTHR22888">
    <property type="entry name" value="CYTOCHROME C OXIDASE, SUBUNIT II"/>
    <property type="match status" value="1"/>
</dbReference>
<evidence type="ECO:0000256" key="9">
    <source>
        <dbReference type="ARBA" id="ARBA00022982"/>
    </source>
</evidence>
<evidence type="ECO:0000256" key="16">
    <source>
        <dbReference type="RuleBase" id="RU000456"/>
    </source>
</evidence>
<dbReference type="Proteomes" id="UP000076023">
    <property type="component" value="Unassembled WGS sequence"/>
</dbReference>
<dbReference type="InterPro" id="IPR014222">
    <property type="entry name" value="Cyt_c_oxidase_su2"/>
</dbReference>
<reference evidence="23" key="1">
    <citation type="journal article" date="2017" name="Genome Announc.">
        <title>Draft Genome Sequence of Terrimicrobium sacchariphilum NM-5T, a Facultative Anaerobic Soil Bacterium of the Class Spartobacteria.</title>
        <authorList>
            <person name="Qiu Y.L."/>
            <person name="Tourlousse D.M."/>
            <person name="Matsuura N."/>
            <person name="Ohashi A."/>
            <person name="Sekiguchi Y."/>
        </authorList>
    </citation>
    <scope>NUCLEOTIDE SEQUENCE [LARGE SCALE GENOMIC DNA]</scope>
    <source>
        <strain evidence="23">NM-5</strain>
    </source>
</reference>
<evidence type="ECO:0000259" key="19">
    <source>
        <dbReference type="PROSITE" id="PS50857"/>
    </source>
</evidence>
<evidence type="ECO:0000256" key="18">
    <source>
        <dbReference type="SAM" id="Phobius"/>
    </source>
</evidence>
<comment type="subcellular location">
    <subcellularLocation>
        <location evidence="16">Cell membrane</location>
        <topology evidence="16">Multi-pass membrane protein</topology>
    </subcellularLocation>
    <subcellularLocation>
        <location evidence="1">Membrane</location>
        <topology evidence="1">Multi-pass membrane protein</topology>
    </subcellularLocation>
</comment>
<dbReference type="PROSITE" id="PS50857">
    <property type="entry name" value="COX2_CUA"/>
    <property type="match status" value="1"/>
</dbReference>
<evidence type="ECO:0000256" key="13">
    <source>
        <dbReference type="ARBA" id="ARBA00023136"/>
    </source>
</evidence>
<evidence type="ECO:0000256" key="7">
    <source>
        <dbReference type="ARBA" id="ARBA00022723"/>
    </source>
</evidence>
<feature type="domain" description="Cytochrome oxidase subunit II transmembrane region profile" evidence="20">
    <location>
        <begin position="17"/>
        <end position="115"/>
    </location>
</feature>
<dbReference type="InterPro" id="IPR011759">
    <property type="entry name" value="Cyt_c_oxidase_su2_TM_dom"/>
</dbReference>
<dbReference type="GO" id="GO:0005886">
    <property type="term" value="C:plasma membrane"/>
    <property type="evidence" value="ECO:0007669"/>
    <property type="project" value="UniProtKB-SubCell"/>
</dbReference>
<feature type="domain" description="Cytochrome c" evidence="21">
    <location>
        <begin position="248"/>
        <end position="339"/>
    </location>
</feature>
<dbReference type="InterPro" id="IPR036909">
    <property type="entry name" value="Cyt_c-like_dom_sf"/>
</dbReference>
<dbReference type="GO" id="GO:0004129">
    <property type="term" value="F:cytochrome-c oxidase activity"/>
    <property type="evidence" value="ECO:0007669"/>
    <property type="project" value="UniProtKB-EC"/>
</dbReference>
<evidence type="ECO:0000256" key="10">
    <source>
        <dbReference type="ARBA" id="ARBA00022989"/>
    </source>
</evidence>
<feature type="transmembrane region" description="Helical" evidence="18">
    <location>
        <begin position="84"/>
        <end position="103"/>
    </location>
</feature>
<keyword evidence="23" id="KW-1185">Reference proteome</keyword>
<dbReference type="InterPro" id="IPR034236">
    <property type="entry name" value="CuRO_CcO_Caa3_II"/>
</dbReference>
<dbReference type="PANTHER" id="PTHR22888:SF9">
    <property type="entry name" value="CYTOCHROME C OXIDASE SUBUNIT 2"/>
    <property type="match status" value="1"/>
</dbReference>
<sequence length="339" mass="37732">MAVGMTGVHAQGAGADLPTHMVADMFKPLSRPAEMIHETSLLVLVICAVIFVVVAGLLLYIVVRFRKKATDNTQEPPQIYGSTNIELAWTVIPILITVVLILVTSRTIGEVQNAKLPEDALQIRVVGHQWWWEVHYPQYGIITANEIHIPVSSKDPQKARPTELILQSADVIHSFWVPQLAGKTDLIPNRTNKMWVDPYTIGTYFGNCAEYCGTQHANMLLRVIVDTPENFEKWVANQKAPVPPPQTPQEIEGRRLYYANACVNCHTIGESVSKGIFGPDLTKLMTRQTIGAGVAPLNHENLLSWVRDPQILKVGCLMPNMQLLDNEVEAITAYLETLK</sequence>
<comment type="catalytic activity">
    <reaction evidence="17">
        <text>4 Fe(II)-[cytochrome c] + O2 + 8 H(+)(in) = 4 Fe(III)-[cytochrome c] + 2 H2O + 4 H(+)(out)</text>
        <dbReference type="Rhea" id="RHEA:11436"/>
        <dbReference type="Rhea" id="RHEA-COMP:10350"/>
        <dbReference type="Rhea" id="RHEA-COMP:14399"/>
        <dbReference type="ChEBI" id="CHEBI:15377"/>
        <dbReference type="ChEBI" id="CHEBI:15378"/>
        <dbReference type="ChEBI" id="CHEBI:15379"/>
        <dbReference type="ChEBI" id="CHEBI:29033"/>
        <dbReference type="ChEBI" id="CHEBI:29034"/>
        <dbReference type="EC" id="7.1.1.9"/>
    </reaction>
</comment>
<comment type="similarity">
    <text evidence="2 16">Belongs to the cytochrome c oxidase subunit 2 family.</text>
</comment>
<dbReference type="EC" id="7.1.1.9" evidence="17"/>
<dbReference type="FunCoup" id="A0A146GDC7">
    <property type="interactions" value="227"/>
</dbReference>
<dbReference type="InterPro" id="IPR036257">
    <property type="entry name" value="Cyt_c_oxidase_su2_TM_sf"/>
</dbReference>
<keyword evidence="6 16" id="KW-0812">Transmembrane</keyword>
<keyword evidence="7 15" id="KW-0479">Metal-binding</keyword>
<dbReference type="PROSITE" id="PS50999">
    <property type="entry name" value="COX2_TM"/>
    <property type="match status" value="1"/>
</dbReference>
<evidence type="ECO:0000256" key="12">
    <source>
        <dbReference type="ARBA" id="ARBA00023008"/>
    </source>
</evidence>
<keyword evidence="10 18" id="KW-1133">Transmembrane helix</keyword>
<keyword evidence="12 17" id="KW-0186">Copper</keyword>
<dbReference type="PROSITE" id="PS51007">
    <property type="entry name" value="CYTC"/>
    <property type="match status" value="1"/>
</dbReference>
<evidence type="ECO:0000256" key="8">
    <source>
        <dbReference type="ARBA" id="ARBA00022967"/>
    </source>
</evidence>